<dbReference type="RefSeq" id="WP_290248057.1">
    <property type="nucleotide sequence ID" value="NZ_JAUFQT010000001.1"/>
</dbReference>
<dbReference type="PANTHER" id="PTHR46732">
    <property type="entry name" value="ATP-DEPENDENT PROTEASE LA (LON) DOMAIN PROTEIN"/>
    <property type="match status" value="1"/>
</dbReference>
<proteinExistence type="predicted"/>
<dbReference type="EMBL" id="JBHMEW010000047">
    <property type="protein sequence ID" value="MFB9211369.1"/>
    <property type="molecule type" value="Genomic_DNA"/>
</dbReference>
<accession>A0ABV5J3H1</accession>
<dbReference type="Gene3D" id="2.30.130.40">
    <property type="entry name" value="LON domain-like"/>
    <property type="match status" value="1"/>
</dbReference>
<evidence type="ECO:0000259" key="1">
    <source>
        <dbReference type="SMART" id="SM00464"/>
    </source>
</evidence>
<dbReference type="Pfam" id="PF02190">
    <property type="entry name" value="LON_substr_bdg"/>
    <property type="match status" value="1"/>
</dbReference>
<name>A0ABV5J3H1_9BACT</name>
<evidence type="ECO:0000313" key="3">
    <source>
        <dbReference type="Proteomes" id="UP001589654"/>
    </source>
</evidence>
<feature type="domain" description="Lon N-terminal" evidence="1">
    <location>
        <begin position="4"/>
        <end position="180"/>
    </location>
</feature>
<dbReference type="Proteomes" id="UP001589654">
    <property type="component" value="Unassembled WGS sequence"/>
</dbReference>
<comment type="caution">
    <text evidence="2">The sequence shown here is derived from an EMBL/GenBank/DDBJ whole genome shotgun (WGS) entry which is preliminary data.</text>
</comment>
<dbReference type="InterPro" id="IPR015947">
    <property type="entry name" value="PUA-like_sf"/>
</dbReference>
<sequence>MSVTLPLFPLKLVAFPGEKLNLHIFEPRYKQLIKDCIEQKINFGVCVYLDRLKSHGTEVELLEVHKTYEDGRMDVKTQGIRSFRILSFENPIEGKLYAGGEVNLLEVDNNVVSKVAYNEFLFYLKEMLKLLHYEVDLDTIAVNSFTFAHVLGLNLEEEYQLLAMENEMDRIRYLITHLKRVIPIVREVEKAREKVKMNGHFRHFDPLDF</sequence>
<gene>
    <name evidence="2" type="ORF">ACFFUR_06100</name>
</gene>
<dbReference type="InterPro" id="IPR046336">
    <property type="entry name" value="Lon_prtase_N_sf"/>
</dbReference>
<dbReference type="PANTHER" id="PTHR46732:SF8">
    <property type="entry name" value="ATP-DEPENDENT PROTEASE LA (LON) DOMAIN PROTEIN"/>
    <property type="match status" value="1"/>
</dbReference>
<keyword evidence="3" id="KW-1185">Reference proteome</keyword>
<dbReference type="SMART" id="SM00464">
    <property type="entry name" value="LON"/>
    <property type="match status" value="1"/>
</dbReference>
<evidence type="ECO:0000313" key="2">
    <source>
        <dbReference type="EMBL" id="MFB9211369.1"/>
    </source>
</evidence>
<protein>
    <submittedName>
        <fullName evidence="2">LON peptidase substrate-binding domain-containing protein</fullName>
    </submittedName>
</protein>
<reference evidence="2 3" key="1">
    <citation type="submission" date="2024-09" db="EMBL/GenBank/DDBJ databases">
        <authorList>
            <person name="Sun Q."/>
            <person name="Mori K."/>
        </authorList>
    </citation>
    <scope>NUCLEOTIDE SEQUENCE [LARGE SCALE GENOMIC DNA]</scope>
    <source>
        <strain evidence="2 3">CECT 7682</strain>
    </source>
</reference>
<dbReference type="InterPro" id="IPR003111">
    <property type="entry name" value="Lon_prtase_N"/>
</dbReference>
<dbReference type="SUPFAM" id="SSF88697">
    <property type="entry name" value="PUA domain-like"/>
    <property type="match status" value="1"/>
</dbReference>
<organism evidence="2 3">
    <name type="scientific">Echinicola jeungdonensis</name>
    <dbReference type="NCBI Taxonomy" id="709343"/>
    <lineage>
        <taxon>Bacteria</taxon>
        <taxon>Pseudomonadati</taxon>
        <taxon>Bacteroidota</taxon>
        <taxon>Cytophagia</taxon>
        <taxon>Cytophagales</taxon>
        <taxon>Cyclobacteriaceae</taxon>
        <taxon>Echinicola</taxon>
    </lineage>
</organism>